<gene>
    <name evidence="2" type="ORF">DM01DRAFT_1394411</name>
</gene>
<dbReference type="PROSITE" id="PS50181">
    <property type="entry name" value="FBOX"/>
    <property type="match status" value="1"/>
</dbReference>
<dbReference type="SUPFAM" id="SSF81383">
    <property type="entry name" value="F-box domain"/>
    <property type="match status" value="1"/>
</dbReference>
<accession>A0A1X2GAB5</accession>
<dbReference type="Gene3D" id="1.20.1280.50">
    <property type="match status" value="1"/>
</dbReference>
<dbReference type="Gene3D" id="3.80.10.10">
    <property type="entry name" value="Ribonuclease Inhibitor"/>
    <property type="match status" value="1"/>
</dbReference>
<keyword evidence="3" id="KW-1185">Reference proteome</keyword>
<dbReference type="CDD" id="cd09917">
    <property type="entry name" value="F-box_SF"/>
    <property type="match status" value="1"/>
</dbReference>
<dbReference type="InterPro" id="IPR001810">
    <property type="entry name" value="F-box_dom"/>
</dbReference>
<sequence length="272" mass="31017">MDRLSQLPSETLWQVFSSIPASSLAHLRFVSRKMRLFADHPMYWRHVILARPSCHEEDPLASSTSMASRRLDLWTLRELDFILRPHCQVIRSIKVCGVRDDIVRFILTHCHELQSLTLCGWTTLSNHAFKQLHPRLKLQRLQLVGAKDQPNYTAMDATTLAQLLLSCPLQDLTIGCQIHIHAATLLMELTAKKKTEPRSAFLPPPQLQRLSLGTRRTWSLHHIRHLFDICPALISVALCPTSADGTHFQPNAFIPSHQDSHPTNTIVYRSHA</sequence>
<dbReference type="Pfam" id="PF12937">
    <property type="entry name" value="F-box-like"/>
    <property type="match status" value="1"/>
</dbReference>
<dbReference type="EMBL" id="MCGT01000027">
    <property type="protein sequence ID" value="ORX49081.1"/>
    <property type="molecule type" value="Genomic_DNA"/>
</dbReference>
<reference evidence="2 3" key="1">
    <citation type="submission" date="2016-07" db="EMBL/GenBank/DDBJ databases">
        <title>Pervasive Adenine N6-methylation of Active Genes in Fungi.</title>
        <authorList>
            <consortium name="DOE Joint Genome Institute"/>
            <person name="Mondo S.J."/>
            <person name="Dannebaum R.O."/>
            <person name="Kuo R.C."/>
            <person name="Labutti K."/>
            <person name="Haridas S."/>
            <person name="Kuo A."/>
            <person name="Salamov A."/>
            <person name="Ahrendt S.R."/>
            <person name="Lipzen A."/>
            <person name="Sullivan W."/>
            <person name="Andreopoulos W.B."/>
            <person name="Clum A."/>
            <person name="Lindquist E."/>
            <person name="Daum C."/>
            <person name="Ramamoorthy G.K."/>
            <person name="Gryganskyi A."/>
            <person name="Culley D."/>
            <person name="Magnuson J.K."/>
            <person name="James T.Y."/>
            <person name="O'Malley M.A."/>
            <person name="Stajich J.E."/>
            <person name="Spatafora J.W."/>
            <person name="Visel A."/>
            <person name="Grigoriev I.V."/>
        </authorList>
    </citation>
    <scope>NUCLEOTIDE SEQUENCE [LARGE SCALE GENOMIC DNA]</scope>
    <source>
        <strain evidence="2 3">NRRL 3301</strain>
    </source>
</reference>
<feature type="domain" description="F-box" evidence="1">
    <location>
        <begin position="1"/>
        <end position="47"/>
    </location>
</feature>
<evidence type="ECO:0000259" key="1">
    <source>
        <dbReference type="PROSITE" id="PS50181"/>
    </source>
</evidence>
<dbReference type="InterPro" id="IPR032675">
    <property type="entry name" value="LRR_dom_sf"/>
</dbReference>
<proteinExistence type="predicted"/>
<name>A0A1X2GAB5_9FUNG</name>
<evidence type="ECO:0000313" key="2">
    <source>
        <dbReference type="EMBL" id="ORX49081.1"/>
    </source>
</evidence>
<evidence type="ECO:0000313" key="3">
    <source>
        <dbReference type="Proteomes" id="UP000242146"/>
    </source>
</evidence>
<dbReference type="Proteomes" id="UP000242146">
    <property type="component" value="Unassembled WGS sequence"/>
</dbReference>
<dbReference type="STRING" id="101127.A0A1X2GAB5"/>
<protein>
    <recommendedName>
        <fullName evidence="1">F-box domain-containing protein</fullName>
    </recommendedName>
</protein>
<organism evidence="2 3">
    <name type="scientific">Hesseltinella vesiculosa</name>
    <dbReference type="NCBI Taxonomy" id="101127"/>
    <lineage>
        <taxon>Eukaryota</taxon>
        <taxon>Fungi</taxon>
        <taxon>Fungi incertae sedis</taxon>
        <taxon>Mucoromycota</taxon>
        <taxon>Mucoromycotina</taxon>
        <taxon>Mucoromycetes</taxon>
        <taxon>Mucorales</taxon>
        <taxon>Cunninghamellaceae</taxon>
        <taxon>Hesseltinella</taxon>
    </lineage>
</organism>
<dbReference type="OrthoDB" id="550575at2759"/>
<dbReference type="AlphaFoldDB" id="A0A1X2GAB5"/>
<comment type="caution">
    <text evidence="2">The sequence shown here is derived from an EMBL/GenBank/DDBJ whole genome shotgun (WGS) entry which is preliminary data.</text>
</comment>
<dbReference type="InterPro" id="IPR036047">
    <property type="entry name" value="F-box-like_dom_sf"/>
</dbReference>